<dbReference type="Proteomes" id="UP000193801">
    <property type="component" value="Unassembled WGS sequence"/>
</dbReference>
<evidence type="ECO:0000313" key="3">
    <source>
        <dbReference type="EMBL" id="ORW32733.1"/>
    </source>
</evidence>
<protein>
    <submittedName>
        <fullName evidence="3">Cis-2,3-dihydrobiphenyl-2,3-diol dehydrogenase</fullName>
    </submittedName>
</protein>
<evidence type="ECO:0000256" key="2">
    <source>
        <dbReference type="ARBA" id="ARBA00023002"/>
    </source>
</evidence>
<reference evidence="3 4" key="1">
    <citation type="journal article" date="2015" name="Emerg. Microbes Infect.">
        <title>Characterization of 17 strains belonging to the Mycobacterium simiae complex and description of Mycobacterium paraense sp. nov.</title>
        <authorList>
            <person name="Fusco da Costa A.R."/>
            <person name="Fedrizzi T."/>
            <person name="Lopes M.L."/>
            <person name="Pecorari M."/>
            <person name="Oliveira da Costa W.L."/>
            <person name="Giacobazzi E."/>
            <person name="da Costa Bahia J.R."/>
            <person name="De Sanctis V."/>
            <person name="Batista Lima K.V."/>
            <person name="Bertorelli R."/>
            <person name="Grottola A."/>
            <person name="Fabio A."/>
            <person name="Mariottini A."/>
            <person name="Ferretti P."/>
            <person name="Di Leva F."/>
            <person name="Fregni Serpini G."/>
            <person name="Tagliazucchi S."/>
            <person name="Rumpianesi F."/>
            <person name="Jousson O."/>
            <person name="Segata N."/>
            <person name="Tortoli E."/>
        </authorList>
    </citation>
    <scope>NUCLEOTIDE SEQUENCE [LARGE SCALE GENOMIC DNA]</scope>
    <source>
        <strain evidence="3 4">FI-07156</strain>
    </source>
</reference>
<keyword evidence="2" id="KW-0560">Oxidoreductase</keyword>
<dbReference type="InterPro" id="IPR020904">
    <property type="entry name" value="Sc_DH/Rdtase_CS"/>
</dbReference>
<dbReference type="PRINTS" id="PR00081">
    <property type="entry name" value="GDHRDH"/>
</dbReference>
<dbReference type="InterPro" id="IPR036291">
    <property type="entry name" value="NAD(P)-bd_dom_sf"/>
</dbReference>
<keyword evidence="4" id="KW-1185">Reference proteome</keyword>
<dbReference type="PROSITE" id="PS00061">
    <property type="entry name" value="ADH_SHORT"/>
    <property type="match status" value="1"/>
</dbReference>
<proteinExistence type="inferred from homology"/>
<dbReference type="Gene3D" id="3.40.50.720">
    <property type="entry name" value="NAD(P)-binding Rossmann-like Domain"/>
    <property type="match status" value="1"/>
</dbReference>
<name>A0ABX3VSB4_9MYCO</name>
<evidence type="ECO:0000256" key="1">
    <source>
        <dbReference type="ARBA" id="ARBA00006484"/>
    </source>
</evidence>
<dbReference type="Pfam" id="PF00106">
    <property type="entry name" value="adh_short"/>
    <property type="match status" value="1"/>
</dbReference>
<dbReference type="EMBL" id="LQPK01000006">
    <property type="protein sequence ID" value="ORW32733.1"/>
    <property type="molecule type" value="Genomic_DNA"/>
</dbReference>
<accession>A0ABX3VSB4</accession>
<comment type="similarity">
    <text evidence="1">Belongs to the short-chain dehydrogenases/reductases (SDR) family.</text>
</comment>
<dbReference type="PANTHER" id="PTHR43008:SF4">
    <property type="entry name" value="CHAIN DEHYDROGENASE, PUTATIVE (AFU_ORTHOLOGUE AFUA_4G08710)-RELATED"/>
    <property type="match status" value="1"/>
</dbReference>
<comment type="caution">
    <text evidence="3">The sequence shown here is derived from an EMBL/GenBank/DDBJ whole genome shotgun (WGS) entry which is preliminary data.</text>
</comment>
<organism evidence="3 4">
    <name type="scientific">Mycobacterium paraense</name>
    <dbReference type="NCBI Taxonomy" id="767916"/>
    <lineage>
        <taxon>Bacteria</taxon>
        <taxon>Bacillati</taxon>
        <taxon>Actinomycetota</taxon>
        <taxon>Actinomycetes</taxon>
        <taxon>Mycobacteriales</taxon>
        <taxon>Mycobacteriaceae</taxon>
        <taxon>Mycobacterium</taxon>
        <taxon>Mycobacterium simiae complex</taxon>
    </lineage>
</organism>
<dbReference type="InterPro" id="IPR002347">
    <property type="entry name" value="SDR_fam"/>
</dbReference>
<evidence type="ECO:0000313" key="4">
    <source>
        <dbReference type="Proteomes" id="UP000193801"/>
    </source>
</evidence>
<sequence>MTKLPENVSLITGAGSGLGRALVDRFLCEGSHVGVLERSLEKAQQIEADYGDAIVVTVGDTASPADNAAAVERTIEKFGRLDTFIGNAGQWDFGTALRQLPLDAWSAAFDQLFAVNVKGYLLGARASVDALRETAGSMIFTLSNCAFLAGGGGPIYVASKHAVRGLITQLAWELHNQVRVNGVAPGLMSTEMSGSVALGQDRLSLRDLIDSAGGEDEFARRLGIPFVPAATDYVSAYVLLASNESRTTTGAIFELHGMLGPPPSPPT</sequence>
<dbReference type="PANTHER" id="PTHR43008">
    <property type="entry name" value="BENZIL REDUCTASE"/>
    <property type="match status" value="1"/>
</dbReference>
<dbReference type="RefSeq" id="WP_085093554.1">
    <property type="nucleotide sequence ID" value="NZ_LQPK01000006.1"/>
</dbReference>
<dbReference type="SUPFAM" id="SSF51735">
    <property type="entry name" value="NAD(P)-binding Rossmann-fold domains"/>
    <property type="match status" value="1"/>
</dbReference>
<gene>
    <name evidence="3" type="ORF">AWB91_09585</name>
</gene>